<dbReference type="PANTHER" id="PTHR39426:SF1">
    <property type="entry name" value="HOMOLOGY TO DEATH-ON-CURING PROTEIN OF PHAGE P1"/>
    <property type="match status" value="1"/>
</dbReference>
<evidence type="ECO:0000313" key="2">
    <source>
        <dbReference type="EMBL" id="KKT77747.1"/>
    </source>
</evidence>
<dbReference type="InterPro" id="IPR006440">
    <property type="entry name" value="Doc"/>
</dbReference>
<dbReference type="Pfam" id="PF02661">
    <property type="entry name" value="Fic"/>
    <property type="match status" value="1"/>
</dbReference>
<dbReference type="NCBIfam" id="TIGR01550">
    <property type="entry name" value="DOC_P1"/>
    <property type="match status" value="1"/>
</dbReference>
<proteinExistence type="predicted"/>
<dbReference type="Proteomes" id="UP000034889">
    <property type="component" value="Unassembled WGS sequence"/>
</dbReference>
<gene>
    <name evidence="2" type="ORF">UW74_C0034G0002</name>
</gene>
<dbReference type="InterPro" id="IPR053737">
    <property type="entry name" value="Type_II_TA_Toxin"/>
</dbReference>
<dbReference type="Gene3D" id="1.20.120.1870">
    <property type="entry name" value="Fic/DOC protein, Fido domain"/>
    <property type="match status" value="1"/>
</dbReference>
<comment type="caution">
    <text evidence="2">The sequence shown here is derived from an EMBL/GenBank/DDBJ whole genome shotgun (WGS) entry which is preliminary data.</text>
</comment>
<dbReference type="InterPro" id="IPR003812">
    <property type="entry name" value="Fido"/>
</dbReference>
<dbReference type="PIRSF" id="PIRSF018297">
    <property type="entry name" value="Doc"/>
    <property type="match status" value="1"/>
</dbReference>
<dbReference type="SUPFAM" id="SSF140931">
    <property type="entry name" value="Fic-like"/>
    <property type="match status" value="1"/>
</dbReference>
<dbReference type="PANTHER" id="PTHR39426">
    <property type="entry name" value="HOMOLOGY TO DEATH-ON-CURING PROTEIN OF PHAGE P1"/>
    <property type="match status" value="1"/>
</dbReference>
<dbReference type="InterPro" id="IPR036597">
    <property type="entry name" value="Fido-like_dom_sf"/>
</dbReference>
<dbReference type="EMBL" id="LCJM01000034">
    <property type="protein sequence ID" value="KKT77747.1"/>
    <property type="molecule type" value="Genomic_DNA"/>
</dbReference>
<reference evidence="2 3" key="1">
    <citation type="journal article" date="2015" name="Nature">
        <title>rRNA introns, odd ribosomes, and small enigmatic genomes across a large radiation of phyla.</title>
        <authorList>
            <person name="Brown C.T."/>
            <person name="Hug L.A."/>
            <person name="Thomas B.C."/>
            <person name="Sharon I."/>
            <person name="Castelle C.J."/>
            <person name="Singh A."/>
            <person name="Wilkins M.J."/>
            <person name="Williams K.H."/>
            <person name="Banfield J.F."/>
        </authorList>
    </citation>
    <scope>NUCLEOTIDE SEQUENCE [LARGE SCALE GENOMIC DNA]</scope>
</reference>
<sequence>MPRYLSVEDILQIHSMVIDETSGSHGIRDRDAILSLESLPKQNVFGKELYPTIFKKAGVYARGIIMNHPFVDGNKRTGMTSASVFLEDNGYRIIPEEGEIEAFALKIISSRLDISAIAEWFKKHSKRIRG</sequence>
<evidence type="ECO:0000313" key="3">
    <source>
        <dbReference type="Proteomes" id="UP000034889"/>
    </source>
</evidence>
<organism evidence="2 3">
    <name type="scientific">Candidatus Giovannonibacteria bacterium GW2011_GWC2_44_8</name>
    <dbReference type="NCBI Taxonomy" id="1618657"/>
    <lineage>
        <taxon>Bacteria</taxon>
        <taxon>Candidatus Giovannoniibacteriota</taxon>
    </lineage>
</organism>
<name>A0A0G1MA37_9BACT</name>
<dbReference type="PROSITE" id="PS51459">
    <property type="entry name" value="FIDO"/>
    <property type="match status" value="1"/>
</dbReference>
<protein>
    <submittedName>
        <fullName evidence="2">Death-on-curing family protein</fullName>
    </submittedName>
</protein>
<dbReference type="PATRIC" id="fig|1618657.3.peg.375"/>
<feature type="domain" description="Fido" evidence="1">
    <location>
        <begin position="5"/>
        <end position="123"/>
    </location>
</feature>
<dbReference type="GO" id="GO:0016301">
    <property type="term" value="F:kinase activity"/>
    <property type="evidence" value="ECO:0007669"/>
    <property type="project" value="InterPro"/>
</dbReference>
<dbReference type="AlphaFoldDB" id="A0A0G1MA37"/>
<accession>A0A0G1MA37</accession>
<evidence type="ECO:0000259" key="1">
    <source>
        <dbReference type="PROSITE" id="PS51459"/>
    </source>
</evidence>